<dbReference type="RefSeq" id="XP_002292727.1">
    <property type="nucleotide sequence ID" value="XM_002292691.1"/>
</dbReference>
<dbReference type="SUPFAM" id="SSF52540">
    <property type="entry name" value="P-loop containing nucleoside triphosphate hydrolases"/>
    <property type="match status" value="1"/>
</dbReference>
<feature type="compositionally biased region" description="Basic and acidic residues" evidence="1">
    <location>
        <begin position="104"/>
        <end position="114"/>
    </location>
</feature>
<dbReference type="HOGENOM" id="CLU_551551_0_0_1"/>
<gene>
    <name evidence="2" type="ORF">THAPSDRAFT_8564</name>
</gene>
<proteinExistence type="predicted"/>
<evidence type="ECO:0000313" key="2">
    <source>
        <dbReference type="EMBL" id="EED89923.1"/>
    </source>
</evidence>
<dbReference type="InterPro" id="IPR027417">
    <property type="entry name" value="P-loop_NTPase"/>
</dbReference>
<dbReference type="KEGG" id="tps:THAPSDRAFT_8564"/>
<dbReference type="GeneID" id="7446917"/>
<reference evidence="2 3" key="2">
    <citation type="journal article" date="2008" name="Nature">
        <title>The Phaeodactylum genome reveals the evolutionary history of diatom genomes.</title>
        <authorList>
            <person name="Bowler C."/>
            <person name="Allen A.E."/>
            <person name="Badger J.H."/>
            <person name="Grimwood J."/>
            <person name="Jabbari K."/>
            <person name="Kuo A."/>
            <person name="Maheswari U."/>
            <person name="Martens C."/>
            <person name="Maumus F."/>
            <person name="Otillar R.P."/>
            <person name="Rayko E."/>
            <person name="Salamov A."/>
            <person name="Vandepoele K."/>
            <person name="Beszteri B."/>
            <person name="Gruber A."/>
            <person name="Heijde M."/>
            <person name="Katinka M."/>
            <person name="Mock T."/>
            <person name="Valentin K."/>
            <person name="Verret F."/>
            <person name="Berges J.A."/>
            <person name="Brownlee C."/>
            <person name="Cadoret J.P."/>
            <person name="Chiovitti A."/>
            <person name="Choi C.J."/>
            <person name="Coesel S."/>
            <person name="De Martino A."/>
            <person name="Detter J.C."/>
            <person name="Durkin C."/>
            <person name="Falciatore A."/>
            <person name="Fournet J."/>
            <person name="Haruta M."/>
            <person name="Huysman M.J."/>
            <person name="Jenkins B.D."/>
            <person name="Jiroutova K."/>
            <person name="Jorgensen R.E."/>
            <person name="Joubert Y."/>
            <person name="Kaplan A."/>
            <person name="Kroger N."/>
            <person name="Kroth P.G."/>
            <person name="La Roche J."/>
            <person name="Lindquist E."/>
            <person name="Lommer M."/>
            <person name="Martin-Jezequel V."/>
            <person name="Lopez P.J."/>
            <person name="Lucas S."/>
            <person name="Mangogna M."/>
            <person name="McGinnis K."/>
            <person name="Medlin L.K."/>
            <person name="Montsant A."/>
            <person name="Oudot-Le Secq M.P."/>
            <person name="Napoli C."/>
            <person name="Obornik M."/>
            <person name="Parker M.S."/>
            <person name="Petit J.L."/>
            <person name="Porcel B.M."/>
            <person name="Poulsen N."/>
            <person name="Robison M."/>
            <person name="Rychlewski L."/>
            <person name="Rynearson T.A."/>
            <person name="Schmutz J."/>
            <person name="Shapiro H."/>
            <person name="Siaut M."/>
            <person name="Stanley M."/>
            <person name="Sussman M.R."/>
            <person name="Taylor A.R."/>
            <person name="Vardi A."/>
            <person name="von Dassow P."/>
            <person name="Vyverman W."/>
            <person name="Willis A."/>
            <person name="Wyrwicz L.S."/>
            <person name="Rokhsar D.S."/>
            <person name="Weissenbach J."/>
            <person name="Armbrust E.V."/>
            <person name="Green B.R."/>
            <person name="Van de Peer Y."/>
            <person name="Grigoriev I.V."/>
        </authorList>
    </citation>
    <scope>NUCLEOTIDE SEQUENCE [LARGE SCALE GENOMIC DNA]</scope>
    <source>
        <strain evidence="2 3">CCMP1335</strain>
    </source>
</reference>
<dbReference type="OMA" id="HYHKTGY"/>
<protein>
    <recommendedName>
        <fullName evidence="4">Sulfotransferase domain-containing protein</fullName>
    </recommendedName>
</protein>
<dbReference type="InParanoid" id="B8C9V5"/>
<evidence type="ECO:0000313" key="3">
    <source>
        <dbReference type="Proteomes" id="UP000001449"/>
    </source>
</evidence>
<dbReference type="PaxDb" id="35128-Thaps8564"/>
<dbReference type="eggNOG" id="ENOG502R0WZ">
    <property type="taxonomic scope" value="Eukaryota"/>
</dbReference>
<organism evidence="2 3">
    <name type="scientific">Thalassiosira pseudonana</name>
    <name type="common">Marine diatom</name>
    <name type="synonym">Cyclotella nana</name>
    <dbReference type="NCBI Taxonomy" id="35128"/>
    <lineage>
        <taxon>Eukaryota</taxon>
        <taxon>Sar</taxon>
        <taxon>Stramenopiles</taxon>
        <taxon>Ochrophyta</taxon>
        <taxon>Bacillariophyta</taxon>
        <taxon>Coscinodiscophyceae</taxon>
        <taxon>Thalassiosirophycidae</taxon>
        <taxon>Thalassiosirales</taxon>
        <taxon>Thalassiosiraceae</taxon>
        <taxon>Thalassiosira</taxon>
    </lineage>
</organism>
<name>B8C9V5_THAPS</name>
<dbReference type="AlphaFoldDB" id="B8C9V5"/>
<sequence>MKIAAASTVLAILTIGSAVFYFDFLGDGIIERFHATIDEIDGTSKVKQKRARVVNEGALFRGGAHAKESDATDTVVGQRTSKKAPRSNTNSADNKNNNHKSRRKTDVDANTTHKDQDNYHDYAVFITHYHKTGYVLSRELKNLVQEIEIQARRPDLKDQFKGHVKFEVSGIDEESRERFAFDQVGNWVRSAFPARQHDSTTQCPKNFQLKKGTIYAQESPDLFCSDEEIVSALGSSHKGGTKIVHFVRNPYDMVMSNYFYHSQDPTPEKWVHMDDPCEQFYDDGETLTSHVVNTLALELDEEVESMQHVMDGIVAMCRELYQSKEPLKEASFYEHLRELDQYDGLRLATAQMTVSSGLANRHLAGGDILRMANNLIKFKHLRDASTPNNRIELLTVSMDDFIKNTADNTHKFLNFVFGEDDSIIPNEVRRKAAQKQEYKYERKKGRAHVTQTNPEDKTKKEALREMMKGDLQLSSILNQTDILVNEALEMSGWDV</sequence>
<reference evidence="2 3" key="1">
    <citation type="journal article" date="2004" name="Science">
        <title>The genome of the diatom Thalassiosira pseudonana: ecology, evolution, and metabolism.</title>
        <authorList>
            <person name="Armbrust E.V."/>
            <person name="Berges J.A."/>
            <person name="Bowler C."/>
            <person name="Green B.R."/>
            <person name="Martinez D."/>
            <person name="Putnam N.H."/>
            <person name="Zhou S."/>
            <person name="Allen A.E."/>
            <person name="Apt K.E."/>
            <person name="Bechner M."/>
            <person name="Brzezinski M.A."/>
            <person name="Chaal B.K."/>
            <person name="Chiovitti A."/>
            <person name="Davis A.K."/>
            <person name="Demarest M.S."/>
            <person name="Detter J.C."/>
            <person name="Glavina T."/>
            <person name="Goodstein D."/>
            <person name="Hadi M.Z."/>
            <person name="Hellsten U."/>
            <person name="Hildebrand M."/>
            <person name="Jenkins B.D."/>
            <person name="Jurka J."/>
            <person name="Kapitonov V.V."/>
            <person name="Kroger N."/>
            <person name="Lau W.W."/>
            <person name="Lane T.W."/>
            <person name="Larimer F.W."/>
            <person name="Lippmeier J.C."/>
            <person name="Lucas S."/>
            <person name="Medina M."/>
            <person name="Montsant A."/>
            <person name="Obornik M."/>
            <person name="Parker M.S."/>
            <person name="Palenik B."/>
            <person name="Pazour G.J."/>
            <person name="Richardson P.M."/>
            <person name="Rynearson T.A."/>
            <person name="Saito M.A."/>
            <person name="Schwartz D.C."/>
            <person name="Thamatrakoln K."/>
            <person name="Valentin K."/>
            <person name="Vardi A."/>
            <person name="Wilkerson F.P."/>
            <person name="Rokhsar D.S."/>
        </authorList>
    </citation>
    <scope>NUCLEOTIDE SEQUENCE [LARGE SCALE GENOMIC DNA]</scope>
    <source>
        <strain evidence="2 3">CCMP1335</strain>
    </source>
</reference>
<evidence type="ECO:0008006" key="4">
    <source>
        <dbReference type="Google" id="ProtNLM"/>
    </source>
</evidence>
<keyword evidence="3" id="KW-1185">Reference proteome</keyword>
<dbReference type="Gene3D" id="3.40.50.300">
    <property type="entry name" value="P-loop containing nucleotide triphosphate hydrolases"/>
    <property type="match status" value="1"/>
</dbReference>
<dbReference type="EMBL" id="CM000646">
    <property type="protein sequence ID" value="EED89923.1"/>
    <property type="molecule type" value="Genomic_DNA"/>
</dbReference>
<accession>B8C9V5</accession>
<evidence type="ECO:0000256" key="1">
    <source>
        <dbReference type="SAM" id="MobiDB-lite"/>
    </source>
</evidence>
<dbReference type="Proteomes" id="UP000001449">
    <property type="component" value="Chromosome 10"/>
</dbReference>
<feature type="region of interest" description="Disordered" evidence="1">
    <location>
        <begin position="64"/>
        <end position="114"/>
    </location>
</feature>